<accession>A0A0A9C092</accession>
<reference evidence="1" key="2">
    <citation type="journal article" date="2015" name="Data Brief">
        <title>Shoot transcriptome of the giant reed, Arundo donax.</title>
        <authorList>
            <person name="Barrero R.A."/>
            <person name="Guerrero F.D."/>
            <person name="Moolhuijzen P."/>
            <person name="Goolsby J.A."/>
            <person name="Tidwell J."/>
            <person name="Bellgard S.E."/>
            <person name="Bellgard M.I."/>
        </authorList>
    </citation>
    <scope>NUCLEOTIDE SEQUENCE</scope>
    <source>
        <tissue evidence="1">Shoot tissue taken approximately 20 cm above the soil surface</tissue>
    </source>
</reference>
<name>A0A0A9C092_ARUDO</name>
<proteinExistence type="predicted"/>
<dbReference type="EMBL" id="GBRH01228914">
    <property type="protein sequence ID" value="JAD68981.1"/>
    <property type="molecule type" value="Transcribed_RNA"/>
</dbReference>
<sequence>MTMGINKVFGAVDWSHALMMSRLEM</sequence>
<evidence type="ECO:0000313" key="1">
    <source>
        <dbReference type="EMBL" id="JAD68981.1"/>
    </source>
</evidence>
<protein>
    <submittedName>
        <fullName evidence="1">Uncharacterized protein</fullName>
    </submittedName>
</protein>
<organism evidence="1">
    <name type="scientific">Arundo donax</name>
    <name type="common">Giant reed</name>
    <name type="synonym">Donax arundinaceus</name>
    <dbReference type="NCBI Taxonomy" id="35708"/>
    <lineage>
        <taxon>Eukaryota</taxon>
        <taxon>Viridiplantae</taxon>
        <taxon>Streptophyta</taxon>
        <taxon>Embryophyta</taxon>
        <taxon>Tracheophyta</taxon>
        <taxon>Spermatophyta</taxon>
        <taxon>Magnoliopsida</taxon>
        <taxon>Liliopsida</taxon>
        <taxon>Poales</taxon>
        <taxon>Poaceae</taxon>
        <taxon>PACMAD clade</taxon>
        <taxon>Arundinoideae</taxon>
        <taxon>Arundineae</taxon>
        <taxon>Arundo</taxon>
    </lineage>
</organism>
<dbReference type="AlphaFoldDB" id="A0A0A9C092"/>
<reference evidence="1" key="1">
    <citation type="submission" date="2014-09" db="EMBL/GenBank/DDBJ databases">
        <authorList>
            <person name="Magalhaes I.L.F."/>
            <person name="Oliveira U."/>
            <person name="Santos F.R."/>
            <person name="Vidigal T.H.D.A."/>
            <person name="Brescovit A.D."/>
            <person name="Santos A.J."/>
        </authorList>
    </citation>
    <scope>NUCLEOTIDE SEQUENCE</scope>
    <source>
        <tissue evidence="1">Shoot tissue taken approximately 20 cm above the soil surface</tissue>
    </source>
</reference>